<keyword evidence="7" id="KW-1185">Reference proteome</keyword>
<evidence type="ECO:0000256" key="5">
    <source>
        <dbReference type="SAM" id="Phobius"/>
    </source>
</evidence>
<dbReference type="Pfam" id="PF02674">
    <property type="entry name" value="Colicin_V"/>
    <property type="match status" value="1"/>
</dbReference>
<dbReference type="PANTHER" id="PTHR43019:SF23">
    <property type="entry name" value="PROTEASE DO-LIKE 5, CHLOROPLASTIC"/>
    <property type="match status" value="1"/>
</dbReference>
<dbReference type="InterPro" id="IPR047680">
    <property type="entry name" value="MarP-like"/>
</dbReference>
<feature type="transmembrane region" description="Helical" evidence="5">
    <location>
        <begin position="30"/>
        <end position="51"/>
    </location>
</feature>
<comment type="subcellular location">
    <subcellularLocation>
        <location evidence="1">Membrane</location>
        <topology evidence="1">Multi-pass membrane protein</topology>
    </subcellularLocation>
</comment>
<proteinExistence type="predicted"/>
<dbReference type="InterPro" id="IPR043504">
    <property type="entry name" value="Peptidase_S1_PA_chymotrypsin"/>
</dbReference>
<evidence type="ECO:0000256" key="2">
    <source>
        <dbReference type="ARBA" id="ARBA00022692"/>
    </source>
</evidence>
<evidence type="ECO:0000313" key="7">
    <source>
        <dbReference type="Proteomes" id="UP000279859"/>
    </source>
</evidence>
<dbReference type="InterPro" id="IPR009003">
    <property type="entry name" value="Peptidase_S1_PA"/>
</dbReference>
<keyword evidence="6" id="KW-0645">Protease</keyword>
<sequence length="393" mass="39963">MTPHLILDLLLLLALVGCFVSGYRSGLLRSIAVMLGLVAGGIAAYFVVPLVGSWVPAPEWRTAATLGAAALLVLTGLSIGQSVGFAIRRRTSRSPLRVVDRTLGAVVTTVAAALVLSMVAFTVSALGVPVLSSAIASSKVLQTIDGLTPTPVQRFMAQLRTLTVDEGLPRIIDAFKGPVPEIPKIETGSPALNAAAQSVVRITGNAYACGQNQSGSGFVVAPGRVVTNAHVVAGVTSPVVESPGGQAVRGDIVYFDPVGDLAVIAADDLSASPLDLTKTLGVGATAVTDGYPFGGPFDSDPARVIAVNTQGVADIYGENRAPREVYTIASKVDHGESGGPLLTTDGLVAGVIFAKAANTANVGYALTMDELQPVAAKAPGLNDPVSSGMCVSG</sequence>
<dbReference type="Pfam" id="PF13365">
    <property type="entry name" value="Trypsin_2"/>
    <property type="match status" value="1"/>
</dbReference>
<dbReference type="GO" id="GO:0016020">
    <property type="term" value="C:membrane"/>
    <property type="evidence" value="ECO:0007669"/>
    <property type="project" value="UniProtKB-SubCell"/>
</dbReference>
<name>A0A3M8L9X6_9MICO</name>
<dbReference type="GO" id="GO:0004252">
    <property type="term" value="F:serine-type endopeptidase activity"/>
    <property type="evidence" value="ECO:0007669"/>
    <property type="project" value="InterPro"/>
</dbReference>
<feature type="transmembrane region" description="Helical" evidence="5">
    <location>
        <begin position="63"/>
        <end position="85"/>
    </location>
</feature>
<protein>
    <submittedName>
        <fullName evidence="6">Serine protease</fullName>
    </submittedName>
</protein>
<reference evidence="6 7" key="1">
    <citation type="submission" date="2018-11" db="EMBL/GenBank/DDBJ databases">
        <title>Cryobacterium sp. nov., isolated from rhizosphere soil of lettuce.</title>
        <authorList>
            <person name="Wang Y."/>
        </authorList>
    </citation>
    <scope>NUCLEOTIDE SEQUENCE [LARGE SCALE GENOMIC DNA]</scope>
    <source>
        <strain evidence="6 7">NEAU-85</strain>
    </source>
</reference>
<dbReference type="NCBIfam" id="NF033740">
    <property type="entry name" value="MarP_fam_protase"/>
    <property type="match status" value="1"/>
</dbReference>
<evidence type="ECO:0000313" key="6">
    <source>
        <dbReference type="EMBL" id="RNE62303.1"/>
    </source>
</evidence>
<evidence type="ECO:0000256" key="3">
    <source>
        <dbReference type="ARBA" id="ARBA00022989"/>
    </source>
</evidence>
<dbReference type="InterPro" id="IPR003825">
    <property type="entry name" value="Colicin-V_CvpA"/>
</dbReference>
<dbReference type="Gene3D" id="2.40.10.10">
    <property type="entry name" value="Trypsin-like serine proteases"/>
    <property type="match status" value="2"/>
</dbReference>
<dbReference type="OrthoDB" id="9766361at2"/>
<keyword evidence="6" id="KW-0378">Hydrolase</keyword>
<organism evidence="6 7">
    <name type="scientific">Cryobacterium tepidiphilum</name>
    <dbReference type="NCBI Taxonomy" id="2486026"/>
    <lineage>
        <taxon>Bacteria</taxon>
        <taxon>Bacillati</taxon>
        <taxon>Actinomycetota</taxon>
        <taxon>Actinomycetes</taxon>
        <taxon>Micrococcales</taxon>
        <taxon>Microbacteriaceae</taxon>
        <taxon>Cryobacterium</taxon>
    </lineage>
</organism>
<feature type="transmembrane region" description="Helical" evidence="5">
    <location>
        <begin position="6"/>
        <end position="23"/>
    </location>
</feature>
<feature type="transmembrane region" description="Helical" evidence="5">
    <location>
        <begin position="106"/>
        <end position="131"/>
    </location>
</feature>
<keyword evidence="3 5" id="KW-1133">Transmembrane helix</keyword>
<dbReference type="EMBL" id="RDSR01000012">
    <property type="protein sequence ID" value="RNE62303.1"/>
    <property type="molecule type" value="Genomic_DNA"/>
</dbReference>
<dbReference type="InterPro" id="IPR001940">
    <property type="entry name" value="Peptidase_S1C"/>
</dbReference>
<dbReference type="GO" id="GO:0009403">
    <property type="term" value="P:toxin biosynthetic process"/>
    <property type="evidence" value="ECO:0007669"/>
    <property type="project" value="InterPro"/>
</dbReference>
<dbReference type="GO" id="GO:0006508">
    <property type="term" value="P:proteolysis"/>
    <property type="evidence" value="ECO:0007669"/>
    <property type="project" value="UniProtKB-KW"/>
</dbReference>
<dbReference type="AlphaFoldDB" id="A0A3M8L9X6"/>
<gene>
    <name evidence="6" type="ORF">EEJ31_08420</name>
</gene>
<dbReference type="SUPFAM" id="SSF50494">
    <property type="entry name" value="Trypsin-like serine proteases"/>
    <property type="match status" value="1"/>
</dbReference>
<evidence type="ECO:0000256" key="1">
    <source>
        <dbReference type="ARBA" id="ARBA00004141"/>
    </source>
</evidence>
<dbReference type="PRINTS" id="PR00834">
    <property type="entry name" value="PROTEASES2C"/>
</dbReference>
<dbReference type="PANTHER" id="PTHR43019">
    <property type="entry name" value="SERINE ENDOPROTEASE DEGS"/>
    <property type="match status" value="1"/>
</dbReference>
<accession>A0A3M8L9X6</accession>
<comment type="caution">
    <text evidence="6">The sequence shown here is derived from an EMBL/GenBank/DDBJ whole genome shotgun (WGS) entry which is preliminary data.</text>
</comment>
<dbReference type="Proteomes" id="UP000279859">
    <property type="component" value="Unassembled WGS sequence"/>
</dbReference>
<keyword evidence="2 5" id="KW-0812">Transmembrane</keyword>
<keyword evidence="4 5" id="KW-0472">Membrane</keyword>
<evidence type="ECO:0000256" key="4">
    <source>
        <dbReference type="ARBA" id="ARBA00023136"/>
    </source>
</evidence>